<dbReference type="AlphaFoldDB" id="A0AAD7UHR6"/>
<protein>
    <submittedName>
        <fullName evidence="3">Uncharacterized protein</fullName>
    </submittedName>
</protein>
<sequence length="340" mass="36883">MLFVIIIGSLVTAKALQFGPQSDLLFSRYVGEAPEPFASRYVVAWETVREAVEAAGLGDPRIDTRAFEGALEAFVTPGPSEATLAALPKAEAEFAAAMSETAASYGVVANEKLSWGTAYRTLNRRVGAFFCGVSLWPRVDTDAPNWTLYFGSGSPANPEQLFVRLECVPRVDVACDARYCETYYDGFSETCLKLMQDDSRFVPYVSKSPYARAALAPSGVRVFFDSTDESALAEIKAACMELAGQWGRALSEDDDKDDKDGDDGRTSSRPPLLDPLEQKAMARRDAVVRRVAAESSPDNENRALVFGSYFPLTKDLLAGDTPLVVGGGSSSTDLDRMLRS</sequence>
<evidence type="ECO:0000256" key="1">
    <source>
        <dbReference type="SAM" id="MobiDB-lite"/>
    </source>
</evidence>
<reference evidence="3" key="1">
    <citation type="submission" date="2023-01" db="EMBL/GenBank/DDBJ databases">
        <title>Metagenome sequencing of chrysophaentin producing Chrysophaeum taylorii.</title>
        <authorList>
            <person name="Davison J."/>
            <person name="Bewley C."/>
        </authorList>
    </citation>
    <scope>NUCLEOTIDE SEQUENCE</scope>
    <source>
        <strain evidence="3">NIES-1699</strain>
    </source>
</reference>
<dbReference type="Gene3D" id="3.40.1500.20">
    <property type="match status" value="1"/>
</dbReference>
<accession>A0AAD7UHR6</accession>
<feature type="region of interest" description="Disordered" evidence="1">
    <location>
        <begin position="250"/>
        <end position="275"/>
    </location>
</feature>
<evidence type="ECO:0000313" key="3">
    <source>
        <dbReference type="EMBL" id="KAJ8604507.1"/>
    </source>
</evidence>
<evidence type="ECO:0000256" key="2">
    <source>
        <dbReference type="SAM" id="SignalP"/>
    </source>
</evidence>
<evidence type="ECO:0000313" key="4">
    <source>
        <dbReference type="Proteomes" id="UP001230188"/>
    </source>
</evidence>
<proteinExistence type="predicted"/>
<dbReference type="Pfam" id="PF06405">
    <property type="entry name" value="RCC_reductase"/>
    <property type="match status" value="1"/>
</dbReference>
<comment type="caution">
    <text evidence="3">The sequence shown here is derived from an EMBL/GenBank/DDBJ whole genome shotgun (WGS) entry which is preliminary data.</text>
</comment>
<organism evidence="3 4">
    <name type="scientific">Chrysophaeum taylorii</name>
    <dbReference type="NCBI Taxonomy" id="2483200"/>
    <lineage>
        <taxon>Eukaryota</taxon>
        <taxon>Sar</taxon>
        <taxon>Stramenopiles</taxon>
        <taxon>Ochrophyta</taxon>
        <taxon>Pelagophyceae</taxon>
        <taxon>Pelagomonadales</taxon>
        <taxon>Pelagomonadaceae</taxon>
        <taxon>Chrysophaeum</taxon>
    </lineage>
</organism>
<dbReference type="PANTHER" id="PTHR34685">
    <property type="entry name" value="RED CHLOROPHYLL CATABOLITE REDUCTASE, CHLOROPLASTIC"/>
    <property type="match status" value="1"/>
</dbReference>
<dbReference type="Proteomes" id="UP001230188">
    <property type="component" value="Unassembled WGS sequence"/>
</dbReference>
<name>A0AAD7UHR6_9STRA</name>
<gene>
    <name evidence="3" type="ORF">CTAYLR_000911</name>
</gene>
<dbReference type="EMBL" id="JAQMWT010000330">
    <property type="protein sequence ID" value="KAJ8604507.1"/>
    <property type="molecule type" value="Genomic_DNA"/>
</dbReference>
<dbReference type="InterPro" id="IPR009439">
    <property type="entry name" value="RCC_reductase"/>
</dbReference>
<keyword evidence="4" id="KW-1185">Reference proteome</keyword>
<feature type="chain" id="PRO_5042163547" evidence="2">
    <location>
        <begin position="16"/>
        <end position="340"/>
    </location>
</feature>
<dbReference type="PANTHER" id="PTHR34685:SF2">
    <property type="entry name" value="RED CHLOROPHYLL CATABOLITE REDUCTASE, CHLOROPLASTIC"/>
    <property type="match status" value="1"/>
</dbReference>
<feature type="signal peptide" evidence="2">
    <location>
        <begin position="1"/>
        <end position="15"/>
    </location>
</feature>
<dbReference type="GO" id="GO:0051743">
    <property type="term" value="F:red chlorophyll catabolite reductase activity"/>
    <property type="evidence" value="ECO:0007669"/>
    <property type="project" value="InterPro"/>
</dbReference>
<keyword evidence="2" id="KW-0732">Signal</keyword>